<dbReference type="EMBL" id="AJWZ01002970">
    <property type="protein sequence ID" value="EKC69492.1"/>
    <property type="molecule type" value="Genomic_DNA"/>
</dbReference>
<protein>
    <submittedName>
        <fullName evidence="1">Uncharacterized protein</fullName>
    </submittedName>
</protein>
<organism evidence="1">
    <name type="scientific">human gut metagenome</name>
    <dbReference type="NCBI Taxonomy" id="408170"/>
    <lineage>
        <taxon>unclassified sequences</taxon>
        <taxon>metagenomes</taxon>
        <taxon>organismal metagenomes</taxon>
    </lineage>
</organism>
<accession>K1T8K8</accession>
<gene>
    <name evidence="1" type="ORF">OBE_04383</name>
</gene>
<reference evidence="1" key="1">
    <citation type="journal article" date="2013" name="Environ. Microbiol.">
        <title>Microbiota from the distal guts of lean and obese adolescents exhibit partial functional redundancy besides clear differences in community structure.</title>
        <authorList>
            <person name="Ferrer M."/>
            <person name="Ruiz A."/>
            <person name="Lanza F."/>
            <person name="Haange S.B."/>
            <person name="Oberbach A."/>
            <person name="Till H."/>
            <person name="Bargiela R."/>
            <person name="Campoy C."/>
            <person name="Segura M.T."/>
            <person name="Richter M."/>
            <person name="von Bergen M."/>
            <person name="Seifert J."/>
            <person name="Suarez A."/>
        </authorList>
    </citation>
    <scope>NUCLEOTIDE SEQUENCE</scope>
</reference>
<sequence length="90" mass="10345">MLTIYGKKIYNFNKGERKMSCFSRFCKKGTTVNKKLSIDENLYQDLTELSNSTYDASISKLVNAAIEDLITTKNVALYKKKTQIKYLGLF</sequence>
<proteinExistence type="predicted"/>
<name>K1T8K8_9ZZZZ</name>
<evidence type="ECO:0000313" key="1">
    <source>
        <dbReference type="EMBL" id="EKC69492.1"/>
    </source>
</evidence>
<comment type="caution">
    <text evidence="1">The sequence shown here is derived from an EMBL/GenBank/DDBJ whole genome shotgun (WGS) entry which is preliminary data.</text>
</comment>
<dbReference type="AlphaFoldDB" id="K1T8K8"/>